<organism evidence="3 4">
    <name type="scientific">Cardamine amara subsp. amara</name>
    <dbReference type="NCBI Taxonomy" id="228776"/>
    <lineage>
        <taxon>Eukaryota</taxon>
        <taxon>Viridiplantae</taxon>
        <taxon>Streptophyta</taxon>
        <taxon>Embryophyta</taxon>
        <taxon>Tracheophyta</taxon>
        <taxon>Spermatophyta</taxon>
        <taxon>Magnoliopsida</taxon>
        <taxon>eudicotyledons</taxon>
        <taxon>Gunneridae</taxon>
        <taxon>Pentapetalae</taxon>
        <taxon>rosids</taxon>
        <taxon>malvids</taxon>
        <taxon>Brassicales</taxon>
        <taxon>Brassicaceae</taxon>
        <taxon>Cardamineae</taxon>
        <taxon>Cardamine</taxon>
    </lineage>
</organism>
<feature type="compositionally biased region" description="Pro residues" evidence="1">
    <location>
        <begin position="153"/>
        <end position="175"/>
    </location>
</feature>
<dbReference type="EMBL" id="JBANAX010000696">
    <property type="protein sequence ID" value="KAL1196847.1"/>
    <property type="molecule type" value="Genomic_DNA"/>
</dbReference>
<gene>
    <name evidence="3" type="ORF">V5N11_024656</name>
</gene>
<dbReference type="InterPro" id="IPR036392">
    <property type="entry name" value="PLAT/LH2_dom_sf"/>
</dbReference>
<name>A0ABD0ZQE4_CARAN</name>
<accession>A0ABD0ZQE4</accession>
<keyword evidence="2" id="KW-0732">Signal</keyword>
<dbReference type="AlphaFoldDB" id="A0ABD0ZQE4"/>
<evidence type="ECO:0000313" key="3">
    <source>
        <dbReference type="EMBL" id="KAL1196847.1"/>
    </source>
</evidence>
<dbReference type="Pfam" id="PF06232">
    <property type="entry name" value="ATS3"/>
    <property type="match status" value="1"/>
</dbReference>
<comment type="caution">
    <text evidence="3">The sequence shown here is derived from an EMBL/GenBank/DDBJ whole genome shotgun (WGS) entry which is preliminary data.</text>
</comment>
<feature type="region of interest" description="Disordered" evidence="1">
    <location>
        <begin position="144"/>
        <end position="184"/>
    </location>
</feature>
<dbReference type="CDD" id="cd00113">
    <property type="entry name" value="PLAT"/>
    <property type="match status" value="1"/>
</dbReference>
<feature type="signal peptide" evidence="2">
    <location>
        <begin position="1"/>
        <end position="21"/>
    </location>
</feature>
<dbReference type="Gene3D" id="2.60.60.20">
    <property type="entry name" value="PLAT/LH2 domain"/>
    <property type="match status" value="1"/>
</dbReference>
<evidence type="ECO:0000256" key="2">
    <source>
        <dbReference type="SAM" id="SignalP"/>
    </source>
</evidence>
<sequence>MMFPSLSFFFFFFAFIFVTHAFDLRLIQMEQRTCPYTVVVMTSCLSPEYTSDHISIVFGDADGNKVYATQLGGSVRGSGKLGKCSTDTFQVKGQCLNNPICSLYINRTGPDGWIPESIEIYSEGSKSVKFDFTKSVLHETLYGHDNCNTTGPPSSPDLPPPEFPPETPAFPPPPPPHRHSAASKRGDGESVFLGFVIATAIAISAMVV</sequence>
<dbReference type="PANTHER" id="PTHR31718:SF34">
    <property type="entry name" value="EMBRYO-SPECIFIC PROTEIN ATS3"/>
    <property type="match status" value="1"/>
</dbReference>
<dbReference type="InterPro" id="IPR010417">
    <property type="entry name" value="Embryo-specific_ATS3"/>
</dbReference>
<protein>
    <submittedName>
        <fullName evidence="3">Embryo-specific protein ATS3</fullName>
    </submittedName>
</protein>
<evidence type="ECO:0000313" key="4">
    <source>
        <dbReference type="Proteomes" id="UP001558713"/>
    </source>
</evidence>
<dbReference type="PANTHER" id="PTHR31718">
    <property type="entry name" value="PLAT DOMAIN-CONTAINING PROTEIN"/>
    <property type="match status" value="1"/>
</dbReference>
<evidence type="ECO:0000256" key="1">
    <source>
        <dbReference type="SAM" id="MobiDB-lite"/>
    </source>
</evidence>
<dbReference type="SUPFAM" id="SSF49723">
    <property type="entry name" value="Lipase/lipooxygenase domain (PLAT/LH2 domain)"/>
    <property type="match status" value="1"/>
</dbReference>
<keyword evidence="4" id="KW-1185">Reference proteome</keyword>
<feature type="chain" id="PRO_5044759497" evidence="2">
    <location>
        <begin position="22"/>
        <end position="208"/>
    </location>
</feature>
<reference evidence="3 4" key="1">
    <citation type="submission" date="2024-04" db="EMBL/GenBank/DDBJ databases">
        <title>Genome assembly C_amara_ONT_v2.</title>
        <authorList>
            <person name="Yant L."/>
            <person name="Moore C."/>
            <person name="Slenker M."/>
        </authorList>
    </citation>
    <scope>NUCLEOTIDE SEQUENCE [LARGE SCALE GENOMIC DNA]</scope>
    <source>
        <tissue evidence="3">Leaf</tissue>
    </source>
</reference>
<proteinExistence type="predicted"/>
<dbReference type="Proteomes" id="UP001558713">
    <property type="component" value="Unassembled WGS sequence"/>
</dbReference>